<evidence type="ECO:0000313" key="2">
    <source>
        <dbReference type="EMBL" id="SHN30135.1"/>
    </source>
</evidence>
<organism evidence="2 3">
    <name type="scientific">Gracilibacillus kekensis</name>
    <dbReference type="NCBI Taxonomy" id="1027249"/>
    <lineage>
        <taxon>Bacteria</taxon>
        <taxon>Bacillati</taxon>
        <taxon>Bacillota</taxon>
        <taxon>Bacilli</taxon>
        <taxon>Bacillales</taxon>
        <taxon>Bacillaceae</taxon>
        <taxon>Gracilibacillus</taxon>
    </lineage>
</organism>
<dbReference type="InterPro" id="IPR001279">
    <property type="entry name" value="Metallo-B-lactamas"/>
</dbReference>
<dbReference type="OrthoDB" id="9802248at2"/>
<dbReference type="AlphaFoldDB" id="A0A1M7QGM6"/>
<name>A0A1M7QGM6_9BACI</name>
<evidence type="ECO:0000259" key="1">
    <source>
        <dbReference type="SMART" id="SM00849"/>
    </source>
</evidence>
<dbReference type="Proteomes" id="UP000184184">
    <property type="component" value="Unassembled WGS sequence"/>
</dbReference>
<dbReference type="EMBL" id="FRCZ01000007">
    <property type="protein sequence ID" value="SHN30135.1"/>
    <property type="molecule type" value="Genomic_DNA"/>
</dbReference>
<dbReference type="SMART" id="SM00849">
    <property type="entry name" value="Lactamase_B"/>
    <property type="match status" value="1"/>
</dbReference>
<dbReference type="InterPro" id="IPR036866">
    <property type="entry name" value="RibonucZ/Hydroxyglut_hydro"/>
</dbReference>
<keyword evidence="3" id="KW-1185">Reference proteome</keyword>
<dbReference type="SUPFAM" id="SSF56281">
    <property type="entry name" value="Metallo-hydrolase/oxidoreductase"/>
    <property type="match status" value="1"/>
</dbReference>
<dbReference type="PANTHER" id="PTHR42951:SF17">
    <property type="entry name" value="METALLO-BETA-LACTAMASE DOMAIN-CONTAINING PROTEIN"/>
    <property type="match status" value="1"/>
</dbReference>
<sequence>MNVVEIIRIPILPMEMLNAHLLKGPEGCILIDAGVPGSEEKIIQILESRGLRLQDIKLIIISHAHMDHAGAAAKLRDLSNAPILAHEDEVKYFQQEAAMTFCPTGWFGRVFQKTSLNTRPYTAFTPDILLSKDQVFDLSDYGVGGIARHTPGHTEGSISVELDSKEALVGDLIASGILLGGIMMKNRPKRPPFEENPHLVSIELQKLLQSGNQKFYMGHGGPLQAPQIQRHIYKLRNLSK</sequence>
<gene>
    <name evidence="2" type="ORF">SAMN05216179_3145</name>
</gene>
<accession>A0A1M7QGM6</accession>
<proteinExistence type="predicted"/>
<dbReference type="STRING" id="1027249.SAMN05216179_3145"/>
<dbReference type="Gene3D" id="3.60.15.10">
    <property type="entry name" value="Ribonuclease Z/Hydroxyacylglutathione hydrolase-like"/>
    <property type="match status" value="1"/>
</dbReference>
<dbReference type="RefSeq" id="WP_073202787.1">
    <property type="nucleotide sequence ID" value="NZ_FRCZ01000007.1"/>
</dbReference>
<protein>
    <submittedName>
        <fullName evidence="2">Glyoxylase, beta-lactamase superfamily II</fullName>
    </submittedName>
</protein>
<dbReference type="PANTHER" id="PTHR42951">
    <property type="entry name" value="METALLO-BETA-LACTAMASE DOMAIN-CONTAINING"/>
    <property type="match status" value="1"/>
</dbReference>
<reference evidence="2 3" key="1">
    <citation type="submission" date="2016-11" db="EMBL/GenBank/DDBJ databases">
        <authorList>
            <person name="Jaros S."/>
            <person name="Januszkiewicz K."/>
            <person name="Wedrychowicz H."/>
        </authorList>
    </citation>
    <scope>NUCLEOTIDE SEQUENCE [LARGE SCALE GENOMIC DNA]</scope>
    <source>
        <strain evidence="2 3">CGMCC 1.10681</strain>
    </source>
</reference>
<dbReference type="Pfam" id="PF00753">
    <property type="entry name" value="Lactamase_B"/>
    <property type="match status" value="1"/>
</dbReference>
<evidence type="ECO:0000313" key="3">
    <source>
        <dbReference type="Proteomes" id="UP000184184"/>
    </source>
</evidence>
<feature type="domain" description="Metallo-beta-lactamase" evidence="1">
    <location>
        <begin position="16"/>
        <end position="219"/>
    </location>
</feature>
<dbReference type="InterPro" id="IPR050855">
    <property type="entry name" value="NDM-1-like"/>
</dbReference>
<dbReference type="CDD" id="cd07721">
    <property type="entry name" value="yflN-like_MBL-fold"/>
    <property type="match status" value="1"/>
</dbReference>